<dbReference type="AlphaFoldDB" id="A0A291IRG5"/>
<dbReference type="PANTHER" id="PTHR30572:SF4">
    <property type="entry name" value="ABC TRANSPORTER PERMEASE YTRF"/>
    <property type="match status" value="1"/>
</dbReference>
<name>A0A291IRG5_9MOLU</name>
<organism evidence="8 9">
    <name type="scientific">Mesoplasma lactucae ATCC 49193</name>
    <dbReference type="NCBI Taxonomy" id="81460"/>
    <lineage>
        <taxon>Bacteria</taxon>
        <taxon>Bacillati</taxon>
        <taxon>Mycoplasmatota</taxon>
        <taxon>Mollicutes</taxon>
        <taxon>Entomoplasmatales</taxon>
        <taxon>Entomoplasmataceae</taxon>
        <taxon>Mesoplasma</taxon>
    </lineage>
</organism>
<feature type="domain" description="ABC3 transporter permease C-terminal" evidence="7">
    <location>
        <begin position="883"/>
        <end position="1001"/>
    </location>
</feature>
<evidence type="ECO:0000256" key="6">
    <source>
        <dbReference type="ARBA" id="ARBA00038076"/>
    </source>
</evidence>
<dbReference type="KEGG" id="mlac:CP520_01665"/>
<evidence type="ECO:0000256" key="3">
    <source>
        <dbReference type="ARBA" id="ARBA00022692"/>
    </source>
</evidence>
<protein>
    <recommendedName>
        <fullName evidence="7">ABC3 transporter permease C-terminal domain-containing protein</fullName>
    </recommendedName>
</protein>
<keyword evidence="5" id="KW-0472">Membrane</keyword>
<reference evidence="8 9" key="1">
    <citation type="submission" date="2017-09" db="EMBL/GenBank/DDBJ databases">
        <title>SPAdes assembly of the Mesoplasma lactucae genome.</title>
        <authorList>
            <person name="Knight T.F."/>
            <person name="Rubinstein R."/>
            <person name="Citino T."/>
        </authorList>
    </citation>
    <scope>NUCLEOTIDE SEQUENCE [LARGE SCALE GENOMIC DNA]</scope>
    <source>
        <strain evidence="8 9">831-C4</strain>
    </source>
</reference>
<dbReference type="Pfam" id="PF02687">
    <property type="entry name" value="FtsX"/>
    <property type="match status" value="1"/>
</dbReference>
<sequence>MRNLKLLTKESFIQLKERKFLFIFYLLFLILSFGVIVGLAHFTFSFETLGSNAVSTPKLATVQISNNGHNYNALKRDSNTYYSYLKSKNLTDDEIKQVVENYNIVPENSNSVALQNLYKETEPYSHGSFAKWVFDVAFKDFKNPEFPNNENFLEFRGLLLKDGNFNNDKIRISNFQVYQNSTNTSDANPNNYLYPWQIADPRMVKMEIIDSVSGFSLDNFSPNSKEIIVSPSFLKFHKLKLGDMIDVSYKDIAFSNLKITATGLLPQYSLSNVSDMIYFNPFLYNDVYHKYPAEFGVDMNILSPNTPTKSNDKINAFFASQANAAKQVLLKSFTQEETDIIVHQKFVKETPLGSLNTQVTLYNLFTWIVALILIILLLVSYRFIQSLIIRSNKNVLVNLKAMGMNDFELGYYLSIIFLPILIIGSCLGLLLAWLIFVMLGNTLGYSVGFVLGHNPSSNWGYAIFGVLVIIILLVSFFLALWSLSGNNLSINNRTKISHFEMWLLKIKEWKIFNNNGFGNIVYSFQVTNLVKAFAAFIISILSFTMINVSLQFSGAINHSLNDKPNVYEKKGESISYRSYNEGKIENTNNRIEDLTPFVSLEQVINANNGDISGGISTWFKDVKKQVGDTPIYNFYFDEVYYLDNLYQINQEDFDSVLPFIPNGKQLIQGLKDLHKQLELYKGNFGTNAQQPNILFKNRVKDKNFLSYAEIHNSTISSIDSEENNYRTSVTTYNDINLTVDEVIISDSISSSLKVNKGDFIDLNFEKNSHVTSNKLKLKVKNIDQKLYMGDQVIVNFDAIRKANDKTYEVMKDYNNGVVSKGKIPYDLQYFVLAKEHNDGNKFSDYLPTDSNTSLLANINFMSLPLAKNAVESKTKPFANFASLITVFLVLVSVCVLCVISMLIAYENKKNILVLKTLGYNRKEVVLIFTTIYFIFIVIAFIGAIFIAGSVIDATTTLMIKNVGLPITHLYNAITIIPSFLVATVFYLMIVWVILSSYHKANVKDITFAE</sequence>
<evidence type="ECO:0000256" key="1">
    <source>
        <dbReference type="ARBA" id="ARBA00004651"/>
    </source>
</evidence>
<evidence type="ECO:0000256" key="5">
    <source>
        <dbReference type="ARBA" id="ARBA00023136"/>
    </source>
</evidence>
<dbReference type="InterPro" id="IPR003838">
    <property type="entry name" value="ABC3_permease_C"/>
</dbReference>
<evidence type="ECO:0000259" key="7">
    <source>
        <dbReference type="Pfam" id="PF02687"/>
    </source>
</evidence>
<comment type="subcellular location">
    <subcellularLocation>
        <location evidence="1">Cell membrane</location>
        <topology evidence="1">Multi-pass membrane protein</topology>
    </subcellularLocation>
</comment>
<comment type="similarity">
    <text evidence="6">Belongs to the ABC-4 integral membrane protein family.</text>
</comment>
<evidence type="ECO:0000256" key="4">
    <source>
        <dbReference type="ARBA" id="ARBA00022989"/>
    </source>
</evidence>
<gene>
    <name evidence="8" type="ORF">CP520_01665</name>
</gene>
<keyword evidence="3" id="KW-0812">Transmembrane</keyword>
<keyword evidence="2" id="KW-1003">Cell membrane</keyword>
<proteinExistence type="inferred from homology"/>
<dbReference type="PANTHER" id="PTHR30572">
    <property type="entry name" value="MEMBRANE COMPONENT OF TRANSPORTER-RELATED"/>
    <property type="match status" value="1"/>
</dbReference>
<evidence type="ECO:0000313" key="9">
    <source>
        <dbReference type="Proteomes" id="UP000232227"/>
    </source>
</evidence>
<dbReference type="EMBL" id="CP023668">
    <property type="protein sequence ID" value="ATG97462.1"/>
    <property type="molecule type" value="Genomic_DNA"/>
</dbReference>
<keyword evidence="4" id="KW-1133">Transmembrane helix</keyword>
<keyword evidence="9" id="KW-1185">Reference proteome</keyword>
<evidence type="ECO:0000256" key="2">
    <source>
        <dbReference type="ARBA" id="ARBA00022475"/>
    </source>
</evidence>
<dbReference type="InterPro" id="IPR050250">
    <property type="entry name" value="Macrolide_Exporter_MacB"/>
</dbReference>
<evidence type="ECO:0000313" key="8">
    <source>
        <dbReference type="EMBL" id="ATG97462.1"/>
    </source>
</evidence>
<dbReference type="GO" id="GO:0005886">
    <property type="term" value="C:plasma membrane"/>
    <property type="evidence" value="ECO:0007669"/>
    <property type="project" value="UniProtKB-SubCell"/>
</dbReference>
<dbReference type="Proteomes" id="UP000232227">
    <property type="component" value="Chromosome"/>
</dbReference>
<dbReference type="GO" id="GO:0022857">
    <property type="term" value="F:transmembrane transporter activity"/>
    <property type="evidence" value="ECO:0007669"/>
    <property type="project" value="TreeGrafter"/>
</dbReference>
<dbReference type="RefSeq" id="WP_096862750.1">
    <property type="nucleotide sequence ID" value="NZ_CP023668.1"/>
</dbReference>
<accession>A0A291IRG5</accession>